<name>A0A2T9Y342_9FUNG</name>
<reference evidence="1 2" key="1">
    <citation type="journal article" date="2018" name="MBio">
        <title>Comparative Genomics Reveals the Core Gene Toolbox for the Fungus-Insect Symbiosis.</title>
        <authorList>
            <person name="Wang Y."/>
            <person name="Stata M."/>
            <person name="Wang W."/>
            <person name="Stajich J.E."/>
            <person name="White M.M."/>
            <person name="Moncalvo J.M."/>
        </authorList>
    </citation>
    <scope>NUCLEOTIDE SEQUENCE [LARGE SCALE GENOMIC DNA]</scope>
    <source>
        <strain evidence="1 2">SWE-8-4</strain>
    </source>
</reference>
<organism evidence="1 2">
    <name type="scientific">Smittium simulii</name>
    <dbReference type="NCBI Taxonomy" id="133385"/>
    <lineage>
        <taxon>Eukaryota</taxon>
        <taxon>Fungi</taxon>
        <taxon>Fungi incertae sedis</taxon>
        <taxon>Zoopagomycota</taxon>
        <taxon>Kickxellomycotina</taxon>
        <taxon>Harpellomycetes</taxon>
        <taxon>Harpellales</taxon>
        <taxon>Legeriomycetaceae</taxon>
        <taxon>Smittium</taxon>
    </lineage>
</organism>
<protein>
    <submittedName>
        <fullName evidence="1">Uncharacterized protein</fullName>
    </submittedName>
</protein>
<sequence>MEERLMANKNINYTEKVSPTEKKEIQPINTDLKLNQKKELNELLTIISHIGDIYK</sequence>
<feature type="non-terminal residue" evidence="1">
    <location>
        <position position="55"/>
    </location>
</feature>
<proteinExistence type="predicted"/>
<comment type="caution">
    <text evidence="1">The sequence shown here is derived from an EMBL/GenBank/DDBJ whole genome shotgun (WGS) entry which is preliminary data.</text>
</comment>
<accession>A0A2T9Y342</accession>
<gene>
    <name evidence="1" type="ORF">BB561_006584</name>
</gene>
<evidence type="ECO:0000313" key="1">
    <source>
        <dbReference type="EMBL" id="PVU86727.1"/>
    </source>
</evidence>
<dbReference type="EMBL" id="MBFR01000615">
    <property type="protein sequence ID" value="PVU86727.1"/>
    <property type="molecule type" value="Genomic_DNA"/>
</dbReference>
<dbReference type="AlphaFoldDB" id="A0A2T9Y342"/>
<dbReference type="Proteomes" id="UP000245383">
    <property type="component" value="Unassembled WGS sequence"/>
</dbReference>
<keyword evidence="2" id="KW-1185">Reference proteome</keyword>
<evidence type="ECO:0000313" key="2">
    <source>
        <dbReference type="Proteomes" id="UP000245383"/>
    </source>
</evidence>